<gene>
    <name evidence="2" type="ORF">AVR91_0223750</name>
</gene>
<keyword evidence="2" id="KW-0347">Helicase</keyword>
<keyword evidence="2" id="KW-0378">Hydrolase</keyword>
<name>A0A1W2LRZ1_9PSEU</name>
<dbReference type="EMBL" id="LQMT02000022">
    <property type="protein sequence ID" value="ONF67087.1"/>
    <property type="molecule type" value="Genomic_DNA"/>
</dbReference>
<dbReference type="InterPro" id="IPR038461">
    <property type="entry name" value="Schlafen_AlbA_2_dom_sf"/>
</dbReference>
<keyword evidence="2" id="KW-0067">ATP-binding</keyword>
<dbReference type="GO" id="GO:0004386">
    <property type="term" value="F:helicase activity"/>
    <property type="evidence" value="ECO:0007669"/>
    <property type="project" value="UniProtKB-KW"/>
</dbReference>
<dbReference type="PANTHER" id="PTHR30595:SF6">
    <property type="entry name" value="SCHLAFEN ALBA-2 DOMAIN-CONTAINING PROTEIN"/>
    <property type="match status" value="1"/>
</dbReference>
<dbReference type="Pfam" id="PF13749">
    <property type="entry name" value="HATPase_c_4"/>
    <property type="match status" value="1"/>
</dbReference>
<dbReference type="Gene3D" id="1.10.10.10">
    <property type="entry name" value="Winged helix-like DNA-binding domain superfamily/Winged helix DNA-binding domain"/>
    <property type="match status" value="1"/>
</dbReference>
<comment type="caution">
    <text evidence="2">The sequence shown here is derived from an EMBL/GenBank/DDBJ whole genome shotgun (WGS) entry which is preliminary data.</text>
</comment>
<reference evidence="2 3" key="1">
    <citation type="submission" date="2016-12" db="EMBL/GenBank/DDBJ databases">
        <title>Amycolatopsis keratiniphila subsp. keratiniphila genome sequencing and assembly.</title>
        <authorList>
            <person name="Mayilraj S."/>
            <person name="Kaur N."/>
        </authorList>
    </citation>
    <scope>NUCLEOTIDE SEQUENCE [LARGE SCALE GENOMIC DNA]</scope>
    <source>
        <strain evidence="2 3">DSM 44409</strain>
    </source>
</reference>
<evidence type="ECO:0000313" key="2">
    <source>
        <dbReference type="EMBL" id="ONF67087.1"/>
    </source>
</evidence>
<keyword evidence="2" id="KW-0547">Nucleotide-binding</keyword>
<organism evidence="2 3">
    <name type="scientific">Amycolatopsis keratiniphila subsp. keratiniphila</name>
    <dbReference type="NCBI Taxonomy" id="227715"/>
    <lineage>
        <taxon>Bacteria</taxon>
        <taxon>Bacillati</taxon>
        <taxon>Actinomycetota</taxon>
        <taxon>Actinomycetes</taxon>
        <taxon>Pseudonocardiales</taxon>
        <taxon>Pseudonocardiaceae</taxon>
        <taxon>Amycolatopsis</taxon>
        <taxon>Amycolatopsis japonica group</taxon>
    </lineage>
</organism>
<accession>A0A1W2LRZ1</accession>
<proteinExistence type="predicted"/>
<evidence type="ECO:0000259" key="1">
    <source>
        <dbReference type="Pfam" id="PF04326"/>
    </source>
</evidence>
<sequence length="462" mass="52259">MRIASVSADEIKKILDLDEGHFADLKAIEVAPAKLSKSISAFANADGGELYIGVDESSDRDRRTWRGFSRTEDANGHIQAFESIFPLGQYFSYEFLQRESGRDGYVLHVNIQKSRDIKRATDGHPYVRRGAQNIAVKTEEALDILRRNKGITSFETETVKAPLDFVTNSEAMIEFMLSLVPIVEPYNFLRKQLLIDDEKPTVAAILLFSDEPQAALPKRSAIKVYRYKTTDAEGSRENLAFNPITIEGGAYRQIYGAVAKVIEVIEEIQYLGSSGLEQIKYPIETLHEIITNAVLHRDYGVADDVHIRIFDNRVEIESPGRLPAHITAQNILRERYSRNGNIVRWINRFPDPPNKDVGEGLNTAFAAMKKLKLKDPVIRETDHSVVVEVRHQRLASPEQMIMEYLENFPEITNKRVRELTGIGSENKVKFIFIRLADRKQIERVPGKGGGAAAWRKYTGDIS</sequence>
<dbReference type="InterPro" id="IPR036388">
    <property type="entry name" value="WH-like_DNA-bd_sf"/>
</dbReference>
<dbReference type="Gene3D" id="3.30.565.60">
    <property type="match status" value="1"/>
</dbReference>
<dbReference type="InterPro" id="IPR007421">
    <property type="entry name" value="Schlafen_AlbA_2_dom"/>
</dbReference>
<dbReference type="PANTHER" id="PTHR30595">
    <property type="entry name" value="GLPR-RELATED TRANSCRIPTIONAL REPRESSOR"/>
    <property type="match status" value="1"/>
</dbReference>
<dbReference type="InterPro" id="IPR038475">
    <property type="entry name" value="RecG_C_sf"/>
</dbReference>
<dbReference type="Pfam" id="PF04326">
    <property type="entry name" value="SLFN_AlbA_2"/>
    <property type="match status" value="1"/>
</dbReference>
<dbReference type="Proteomes" id="UP000076660">
    <property type="component" value="Unassembled WGS sequence"/>
</dbReference>
<protein>
    <submittedName>
        <fullName evidence="2">ATP-dependent DNA helicase RecG</fullName>
    </submittedName>
</protein>
<feature type="domain" description="Schlafen AlbA-2" evidence="1">
    <location>
        <begin position="24"/>
        <end position="135"/>
    </location>
</feature>
<dbReference type="Gene3D" id="3.30.950.30">
    <property type="entry name" value="Schlafen, AAA domain"/>
    <property type="match status" value="1"/>
</dbReference>
<evidence type="ECO:0000313" key="3">
    <source>
        <dbReference type="Proteomes" id="UP000076660"/>
    </source>
</evidence>
<dbReference type="AlphaFoldDB" id="A0A1W2LRZ1"/>